<dbReference type="Gene3D" id="3.30.420.40">
    <property type="match status" value="2"/>
</dbReference>
<dbReference type="Proteomes" id="UP000077266">
    <property type="component" value="Unassembled WGS sequence"/>
</dbReference>
<proteinExistence type="predicted"/>
<gene>
    <name evidence="1" type="ORF">EXIGLDRAFT_400207</name>
</gene>
<dbReference type="InParanoid" id="A0A165KTX3"/>
<sequence>MALKPYQGREKLLFAIDIGTTMTAVFRVHLLRGNIPDITPVSRWPGQEHALGDVKCPSVILYNAAGQAIDFGTGALDKARQDKTTHVVRCFKLHAHPRSMRNANAIQVPPLPEHVTLRMVYADFLRFVFNHARDEFQQSFADGERLWQRLGTSFELVLTVPNAWSSAEQAFLREAVILANVLPEDFPDNRLAFVSEAEASVHFALVKTNIASRLEADTVFAVIDAGGSTVDTTVYRCNATGPQLQLVEITGSECVQAGSVFVDEAFEQHLRTSLATSRYGTDAYIARMVKEFESKIKRRFAGTEDTKVPLEFGVEEQDPAHCINEGRYGIAPDVLKKAFEMPVGAITTSLYRILHRAAADCQIFLLVGGFGESPYLKSSLKEGLRYRGAEFILPADPTSKAAAFGACVWKIKQYVSARASRWTFGVSHHQIYDPTVHMERRHLVSVDPSGDSIVPGCFRVFVRKHQVVDNDESVTADFQWEGQSPDEMDLQNWTVRILRSDSINPGLWALQENGELMPGLSDSCRVEADLSSLRKALKRYNNPQTNLPFWRVQYTIEVFFGQTSLKARIIWKEKGKLRKGPASIIPDSVAE</sequence>
<evidence type="ECO:0008006" key="3">
    <source>
        <dbReference type="Google" id="ProtNLM"/>
    </source>
</evidence>
<dbReference type="EMBL" id="KV425937">
    <property type="protein sequence ID" value="KZV96876.1"/>
    <property type="molecule type" value="Genomic_DNA"/>
</dbReference>
<dbReference type="Gene3D" id="3.90.640.10">
    <property type="entry name" value="Actin, Chain A, domain 4"/>
    <property type="match status" value="1"/>
</dbReference>
<organism evidence="1 2">
    <name type="scientific">Exidia glandulosa HHB12029</name>
    <dbReference type="NCBI Taxonomy" id="1314781"/>
    <lineage>
        <taxon>Eukaryota</taxon>
        <taxon>Fungi</taxon>
        <taxon>Dikarya</taxon>
        <taxon>Basidiomycota</taxon>
        <taxon>Agaricomycotina</taxon>
        <taxon>Agaricomycetes</taxon>
        <taxon>Auriculariales</taxon>
        <taxon>Exidiaceae</taxon>
        <taxon>Exidia</taxon>
    </lineage>
</organism>
<dbReference type="CDD" id="cd10170">
    <property type="entry name" value="ASKHA_NBD_HSP70"/>
    <property type="match status" value="1"/>
</dbReference>
<reference evidence="1 2" key="1">
    <citation type="journal article" date="2016" name="Mol. Biol. Evol.">
        <title>Comparative Genomics of Early-Diverging Mushroom-Forming Fungi Provides Insights into the Origins of Lignocellulose Decay Capabilities.</title>
        <authorList>
            <person name="Nagy L.G."/>
            <person name="Riley R."/>
            <person name="Tritt A."/>
            <person name="Adam C."/>
            <person name="Daum C."/>
            <person name="Floudas D."/>
            <person name="Sun H."/>
            <person name="Yadav J.S."/>
            <person name="Pangilinan J."/>
            <person name="Larsson K.H."/>
            <person name="Matsuura K."/>
            <person name="Barry K."/>
            <person name="Labutti K."/>
            <person name="Kuo R."/>
            <person name="Ohm R.A."/>
            <person name="Bhattacharya S.S."/>
            <person name="Shirouzu T."/>
            <person name="Yoshinaga Y."/>
            <person name="Martin F.M."/>
            <person name="Grigoriev I.V."/>
            <person name="Hibbett D.S."/>
        </authorList>
    </citation>
    <scope>NUCLEOTIDE SEQUENCE [LARGE SCALE GENOMIC DNA]</scope>
    <source>
        <strain evidence="1 2">HHB12029</strain>
    </source>
</reference>
<keyword evidence="2" id="KW-1185">Reference proteome</keyword>
<protein>
    <recommendedName>
        <fullName evidence="3">Actin-like ATPase domain-containing protein</fullName>
    </recommendedName>
</protein>
<dbReference type="STRING" id="1314781.A0A165KTX3"/>
<dbReference type="SUPFAM" id="SSF53067">
    <property type="entry name" value="Actin-like ATPase domain"/>
    <property type="match status" value="2"/>
</dbReference>
<dbReference type="PANTHER" id="PTHR14187:SF5">
    <property type="entry name" value="HEAT SHOCK 70 KDA PROTEIN 12A"/>
    <property type="match status" value="1"/>
</dbReference>
<evidence type="ECO:0000313" key="1">
    <source>
        <dbReference type="EMBL" id="KZV96876.1"/>
    </source>
</evidence>
<dbReference type="OrthoDB" id="2963168at2759"/>
<accession>A0A165KTX3</accession>
<dbReference type="PANTHER" id="PTHR14187">
    <property type="entry name" value="ALPHA KINASE/ELONGATION FACTOR 2 KINASE"/>
    <property type="match status" value="1"/>
</dbReference>
<evidence type="ECO:0000313" key="2">
    <source>
        <dbReference type="Proteomes" id="UP000077266"/>
    </source>
</evidence>
<dbReference type="AlphaFoldDB" id="A0A165KTX3"/>
<name>A0A165KTX3_EXIGL</name>
<dbReference type="InterPro" id="IPR043129">
    <property type="entry name" value="ATPase_NBD"/>
</dbReference>